<reference evidence="1 2" key="1">
    <citation type="journal article" date="2014" name="PLoS Genet.">
        <title>Phylogenetically driven sequencing of extremely halophilic archaea reveals strategies for static and dynamic osmo-response.</title>
        <authorList>
            <person name="Becker E.A."/>
            <person name="Seitzer P.M."/>
            <person name="Tritt A."/>
            <person name="Larsen D."/>
            <person name="Krusor M."/>
            <person name="Yao A.I."/>
            <person name="Wu D."/>
            <person name="Madern D."/>
            <person name="Eisen J.A."/>
            <person name="Darling A.E."/>
            <person name="Facciotti M.T."/>
        </authorList>
    </citation>
    <scope>NUCLEOTIDE SEQUENCE [LARGE SCALE GENOMIC DNA]</scope>
    <source>
        <strain evidence="1 2">DSM 18795</strain>
    </source>
</reference>
<keyword evidence="2" id="KW-1185">Reference proteome</keyword>
<dbReference type="EMBL" id="AOIA01000165">
    <property type="protein sequence ID" value="ELY51018.1"/>
    <property type="molecule type" value="Genomic_DNA"/>
</dbReference>
<dbReference type="STRING" id="1227498.C492_21355"/>
<protein>
    <submittedName>
        <fullName evidence="1">Uncharacterized protein</fullName>
    </submittedName>
</protein>
<accession>L9WRV9</accession>
<name>L9WRV9_9EURY</name>
<dbReference type="Proteomes" id="UP000011531">
    <property type="component" value="Unassembled WGS sequence"/>
</dbReference>
<feature type="non-terminal residue" evidence="1">
    <location>
        <position position="32"/>
    </location>
</feature>
<organism evidence="1 2">
    <name type="scientific">Natronococcus jeotgali DSM 18795</name>
    <dbReference type="NCBI Taxonomy" id="1227498"/>
    <lineage>
        <taxon>Archaea</taxon>
        <taxon>Methanobacteriati</taxon>
        <taxon>Methanobacteriota</taxon>
        <taxon>Stenosarchaea group</taxon>
        <taxon>Halobacteria</taxon>
        <taxon>Halobacteriales</taxon>
        <taxon>Natrialbaceae</taxon>
        <taxon>Natronococcus</taxon>
    </lineage>
</organism>
<proteinExistence type="predicted"/>
<comment type="caution">
    <text evidence="1">The sequence shown here is derived from an EMBL/GenBank/DDBJ whole genome shotgun (WGS) entry which is preliminary data.</text>
</comment>
<evidence type="ECO:0000313" key="2">
    <source>
        <dbReference type="Proteomes" id="UP000011531"/>
    </source>
</evidence>
<dbReference type="AlphaFoldDB" id="L9WRV9"/>
<evidence type="ECO:0000313" key="1">
    <source>
        <dbReference type="EMBL" id="ELY51018.1"/>
    </source>
</evidence>
<sequence length="32" mass="3552">MITMAGNFYSVRCGDCENEQTVSCLLYTSLMA</sequence>
<gene>
    <name evidence="1" type="ORF">C492_21355</name>
</gene>